<keyword evidence="5" id="KW-1185">Reference proteome</keyword>
<feature type="transmembrane region" description="Helical" evidence="3">
    <location>
        <begin position="995"/>
        <end position="1024"/>
    </location>
</feature>
<feature type="transmembrane region" description="Helical" evidence="3">
    <location>
        <begin position="1069"/>
        <end position="1088"/>
    </location>
</feature>
<feature type="repeat" description="TPR" evidence="1">
    <location>
        <begin position="430"/>
        <end position="463"/>
    </location>
</feature>
<feature type="repeat" description="TPR" evidence="1">
    <location>
        <begin position="133"/>
        <end position="166"/>
    </location>
</feature>
<organism evidence="4 5">
    <name type="scientific">Fragariocoptes setiger</name>
    <dbReference type="NCBI Taxonomy" id="1670756"/>
    <lineage>
        <taxon>Eukaryota</taxon>
        <taxon>Metazoa</taxon>
        <taxon>Ecdysozoa</taxon>
        <taxon>Arthropoda</taxon>
        <taxon>Chelicerata</taxon>
        <taxon>Arachnida</taxon>
        <taxon>Acari</taxon>
        <taxon>Acariformes</taxon>
        <taxon>Trombidiformes</taxon>
        <taxon>Prostigmata</taxon>
        <taxon>Eupodina</taxon>
        <taxon>Eriophyoidea</taxon>
        <taxon>Phytoptidae</taxon>
        <taxon>Fragariocoptes</taxon>
    </lineage>
</organism>
<keyword evidence="3" id="KW-0812">Transmembrane</keyword>
<dbReference type="PANTHER" id="PTHR23082">
    <property type="entry name" value="TRANSCRIPTION INITIATION FACTOR IIIC TFIIIC , POLYPEPTIDE 3-RELATED"/>
    <property type="match status" value="1"/>
</dbReference>
<feature type="non-terminal residue" evidence="4">
    <location>
        <position position="1161"/>
    </location>
</feature>
<reference evidence="4 5" key="1">
    <citation type="submission" date="2020-10" db="EMBL/GenBank/DDBJ databases">
        <authorList>
            <person name="Klimov P.B."/>
            <person name="Dyachkov S.M."/>
            <person name="Chetverikov P.E."/>
        </authorList>
    </citation>
    <scope>NUCLEOTIDE SEQUENCE [LARGE SCALE GENOMIC DNA]</scope>
    <source>
        <strain evidence="4">BMOC 18-1129-001#AD2665</strain>
        <tissue evidence="4">Entire mites</tissue>
    </source>
</reference>
<name>A0ABQ7S6Z0_9ACAR</name>
<dbReference type="InterPro" id="IPR039340">
    <property type="entry name" value="Tfc4/TFIIIC-102/Sfc4"/>
</dbReference>
<feature type="transmembrane region" description="Helical" evidence="3">
    <location>
        <begin position="1120"/>
        <end position="1141"/>
    </location>
</feature>
<keyword evidence="1" id="KW-0802">TPR repeat</keyword>
<feature type="compositionally biased region" description="Polar residues" evidence="2">
    <location>
        <begin position="1"/>
        <end position="11"/>
    </location>
</feature>
<evidence type="ECO:0000256" key="1">
    <source>
        <dbReference type="PROSITE-ProRule" id="PRU00339"/>
    </source>
</evidence>
<dbReference type="Proteomes" id="UP000825002">
    <property type="component" value="Unassembled WGS sequence"/>
</dbReference>
<feature type="transmembrane region" description="Helical" evidence="3">
    <location>
        <begin position="1095"/>
        <end position="1114"/>
    </location>
</feature>
<dbReference type="InterPro" id="IPR019734">
    <property type="entry name" value="TPR_rpt"/>
</dbReference>
<dbReference type="Gene3D" id="1.25.40.10">
    <property type="entry name" value="Tetratricopeptide repeat domain"/>
    <property type="match status" value="2"/>
</dbReference>
<evidence type="ECO:0000313" key="4">
    <source>
        <dbReference type="EMBL" id="KAG9509128.1"/>
    </source>
</evidence>
<dbReference type="PANTHER" id="PTHR23082:SF0">
    <property type="entry name" value="GENERAL TRANSCRIPTION FACTOR 3C POLYPEPTIDE 3"/>
    <property type="match status" value="1"/>
</dbReference>
<evidence type="ECO:0000256" key="2">
    <source>
        <dbReference type="SAM" id="MobiDB-lite"/>
    </source>
</evidence>
<dbReference type="Pfam" id="PF13181">
    <property type="entry name" value="TPR_8"/>
    <property type="match status" value="2"/>
</dbReference>
<feature type="region of interest" description="Disordered" evidence="2">
    <location>
        <begin position="1"/>
        <end position="23"/>
    </location>
</feature>
<dbReference type="EMBL" id="JAIFTH010000658">
    <property type="protein sequence ID" value="KAG9509128.1"/>
    <property type="molecule type" value="Genomic_DNA"/>
</dbReference>
<keyword evidence="3" id="KW-0472">Membrane</keyword>
<dbReference type="InterPro" id="IPR011990">
    <property type="entry name" value="TPR-like_helical_dom_sf"/>
</dbReference>
<accession>A0ABQ7S6Z0</accession>
<dbReference type="SMART" id="SM00028">
    <property type="entry name" value="TPR"/>
    <property type="match status" value="5"/>
</dbReference>
<sequence length="1161" mass="128464">MDQPGTSSQSIDPRAIFDELLRQPDQATERQFRRLRSRFSSLVEGDSSDESDNELTYILEKTPSPDSEGEVEGLEHFMSGDRDDDKKGRTVKSKLPRDLVGLMGQANLSFARGNSEDGIKMCMEVIRLAPQCPEPFDSLGMHYESLGDEEKALQCFLTTAYLKPSDGENWIRAAKMAEELKNYRLASTCYTKAIKAFPEKTPDSRELHWRRCDMYEKLGDKKRALKGYERLVGELDASKDGHLAMNLSRGISRIHVLDNNIAIAARCLETAIERYPNETCREDYENLAKFNNISKEYVKTLSVITNYCKGVSISFYKHPNYTINSLHDSAILEAHPPIRIILPRGRQSHTHKKEDSFDTAFRAMFCEALISLNYTGDVIKPLISSILSAEFSKYLDHMINLSRALIRMSCLQEVKQILSCLIVDKNCQTATVWLLYSECLQGLEEIDAAIDAYKKVVDLNPEDFNSKLALSSLFMVKGRIEEAIQVTEQKLSTDTAVDLPLLQQRIQLLDKAQYWDQYLTCARAILMTDMVYLQYTKEFNAVIASRLARTRSENLRDVHKELGIDTNQRKQKFSGHKLDADIMIRIFVRLLQILYHELKDHEELLKICFSAYTSNSLLTYEETIDFLSVMACYKTCNTEHTYLHVKNLALKNPENNQIWNILSSSMISIYKDLRHNRFCLRLFIKHNEILALAYLNGHNAFTTGSYKYALGEYMGILREHPDDPLAALFVGLTFLNLACQKFVSNKYLCVYQMVAFMNLYLKLRGTCEESMYNIGRSFHQLNMLGLATNFYKRALDISSRIMIENMSQDEAEKIFTLRHTVDVTIVVELVVPAEVLEYVVGAPVVVDAVDVVVEGAVVDVVVVGAVDVVVGGVDIEVVSVVAVVVEELVGGDVDVVDGAFVVVELWVVAVLLVERAVVDVDVGSVVVVEAVVLVGILVVVVESVGVVVVLTEVVDIVAGLVVGVVVVEAGVVDVEVKVLVEVVVIGISVVLDRAVVVVGISVVVGLAGIVELVVVAVVSGVVVADSVFEVVALVVDEVVRVGTTSVVVVVVVRGARVNGRVHSVVGRSLNPGVVGIGVVEVIVVVGVAEVEVADVTGAIVIVCVLVVEVVVVWAPVVVVVTTAVVVLVGASVVVVVVLRFLSKNELNFSSRMSVALPLDVP</sequence>
<keyword evidence="3" id="KW-1133">Transmembrane helix</keyword>
<comment type="caution">
    <text evidence="4">The sequence shown here is derived from an EMBL/GenBank/DDBJ whole genome shotgun (WGS) entry which is preliminary data.</text>
</comment>
<feature type="transmembrane region" description="Helical" evidence="3">
    <location>
        <begin position="956"/>
        <end position="974"/>
    </location>
</feature>
<dbReference type="SUPFAM" id="SSF48452">
    <property type="entry name" value="TPR-like"/>
    <property type="match status" value="3"/>
</dbReference>
<dbReference type="PROSITE" id="PS50005">
    <property type="entry name" value="TPR"/>
    <property type="match status" value="2"/>
</dbReference>
<evidence type="ECO:0000256" key="3">
    <source>
        <dbReference type="SAM" id="Phobius"/>
    </source>
</evidence>
<proteinExistence type="predicted"/>
<evidence type="ECO:0000313" key="5">
    <source>
        <dbReference type="Proteomes" id="UP000825002"/>
    </source>
</evidence>
<protein>
    <submittedName>
        <fullName evidence="4">General transcription factor 3C polypeptide 3</fullName>
    </submittedName>
</protein>
<feature type="transmembrane region" description="Helical" evidence="3">
    <location>
        <begin position="925"/>
        <end position="950"/>
    </location>
</feature>
<gene>
    <name evidence="4" type="primary">GTF3C3</name>
    <name evidence="4" type="ORF">GZH46_02361</name>
</gene>